<proteinExistence type="predicted"/>
<dbReference type="Proteomes" id="UP000272833">
    <property type="component" value="Unassembled WGS sequence"/>
</dbReference>
<dbReference type="AlphaFoldDB" id="A0A427HUF6"/>
<accession>A0A427HUF6</accession>
<reference evidence="1 2" key="1">
    <citation type="submission" date="2018-10" db="EMBL/GenBank/DDBJ databases">
        <title>Transmission dynamics of multidrug resistant bacteria on intensive care unit surfaces.</title>
        <authorList>
            <person name="D'Souza A.W."/>
            <person name="Potter R.F."/>
            <person name="Wallace M."/>
            <person name="Shupe A."/>
            <person name="Patel S."/>
            <person name="Sun S."/>
            <person name="Gul D."/>
            <person name="Kwon J.H."/>
            <person name="Andleeb S."/>
            <person name="Burnham C.-A.D."/>
            <person name="Dantas G."/>
        </authorList>
    </citation>
    <scope>NUCLEOTIDE SEQUENCE [LARGE SCALE GENOMIC DNA]</scope>
    <source>
        <strain evidence="1 2">PO_271</strain>
    </source>
</reference>
<protein>
    <submittedName>
        <fullName evidence="1">Uncharacterized protein</fullName>
    </submittedName>
</protein>
<sequence>MEEEITLEHEGETYSASYIQVGDELLTYLPDGSERSTMLRGLSPEHAAMTHLRGYIHSLKTKG</sequence>
<evidence type="ECO:0000313" key="2">
    <source>
        <dbReference type="Proteomes" id="UP000272833"/>
    </source>
</evidence>
<organism evidence="1 2">
    <name type="scientific">Ectopseudomonas oleovorans</name>
    <name type="common">Pseudomonas oleovorans</name>
    <dbReference type="NCBI Taxonomy" id="301"/>
    <lineage>
        <taxon>Bacteria</taxon>
        <taxon>Pseudomonadati</taxon>
        <taxon>Pseudomonadota</taxon>
        <taxon>Gammaproteobacteria</taxon>
        <taxon>Pseudomonadales</taxon>
        <taxon>Pseudomonadaceae</taxon>
        <taxon>Ectopseudomonas</taxon>
    </lineage>
</organism>
<gene>
    <name evidence="1" type="ORF">EGJ44_04040</name>
</gene>
<name>A0A427HUF6_ECTOL</name>
<dbReference type="EMBL" id="RHRS01000006">
    <property type="protein sequence ID" value="RRW38519.1"/>
    <property type="molecule type" value="Genomic_DNA"/>
</dbReference>
<dbReference type="RefSeq" id="WP_125873632.1">
    <property type="nucleotide sequence ID" value="NZ_RHRS01000006.1"/>
</dbReference>
<evidence type="ECO:0000313" key="1">
    <source>
        <dbReference type="EMBL" id="RRW38519.1"/>
    </source>
</evidence>
<comment type="caution">
    <text evidence="1">The sequence shown here is derived from an EMBL/GenBank/DDBJ whole genome shotgun (WGS) entry which is preliminary data.</text>
</comment>